<feature type="domain" description="Anti-sigma-28 factor FlgM C-terminal" evidence="7">
    <location>
        <begin position="33"/>
        <end position="84"/>
    </location>
</feature>
<keyword evidence="3" id="KW-0678">Repressor</keyword>
<sequence length="88" mass="9770">MKVNGIKLNNITNIYNESKKGKDINPEKTKDTDSIQISSIGKSLSAYSLDNKFIDSKEKVENIKNAISNGTYKVDAKLVAQKMLSSFI</sequence>
<dbReference type="EMBL" id="JAGGLM010000022">
    <property type="protein sequence ID" value="MBP2033821.1"/>
    <property type="molecule type" value="Genomic_DNA"/>
</dbReference>
<comment type="caution">
    <text evidence="8">The sequence shown here is derived from an EMBL/GenBank/DDBJ whole genome shotgun (WGS) entry which is preliminary data.</text>
</comment>
<reference evidence="8 9" key="1">
    <citation type="submission" date="2021-03" db="EMBL/GenBank/DDBJ databases">
        <title>Genomic Encyclopedia of Type Strains, Phase IV (KMG-IV): sequencing the most valuable type-strain genomes for metagenomic binning, comparative biology and taxonomic classification.</title>
        <authorList>
            <person name="Goeker M."/>
        </authorList>
    </citation>
    <scope>NUCLEOTIDE SEQUENCE [LARGE SCALE GENOMIC DNA]</scope>
    <source>
        <strain evidence="8 9">DSM 28783</strain>
    </source>
</reference>
<gene>
    <name evidence="8" type="ORF">J2Z42_002528</name>
</gene>
<keyword evidence="4" id="KW-1005">Bacterial flagellum biogenesis</keyword>
<keyword evidence="5" id="KW-0805">Transcription regulation</keyword>
<proteinExistence type="inferred from homology"/>
<evidence type="ECO:0000313" key="8">
    <source>
        <dbReference type="EMBL" id="MBP2033821.1"/>
    </source>
</evidence>
<dbReference type="Proteomes" id="UP001519307">
    <property type="component" value="Unassembled WGS sequence"/>
</dbReference>
<dbReference type="SUPFAM" id="SSF101498">
    <property type="entry name" value="Anti-sigma factor FlgM"/>
    <property type="match status" value="1"/>
</dbReference>
<evidence type="ECO:0000256" key="1">
    <source>
        <dbReference type="ARBA" id="ARBA00005322"/>
    </source>
</evidence>
<evidence type="ECO:0000256" key="2">
    <source>
        <dbReference type="ARBA" id="ARBA00017823"/>
    </source>
</evidence>
<evidence type="ECO:0000256" key="3">
    <source>
        <dbReference type="ARBA" id="ARBA00022491"/>
    </source>
</evidence>
<keyword evidence="6" id="KW-0804">Transcription</keyword>
<keyword evidence="8" id="KW-0969">Cilium</keyword>
<evidence type="ECO:0000256" key="5">
    <source>
        <dbReference type="ARBA" id="ARBA00023015"/>
    </source>
</evidence>
<organism evidence="8 9">
    <name type="scientific">Clostridium algifaecis</name>
    <dbReference type="NCBI Taxonomy" id="1472040"/>
    <lineage>
        <taxon>Bacteria</taxon>
        <taxon>Bacillati</taxon>
        <taxon>Bacillota</taxon>
        <taxon>Clostridia</taxon>
        <taxon>Eubacteriales</taxon>
        <taxon>Clostridiaceae</taxon>
        <taxon>Clostridium</taxon>
    </lineage>
</organism>
<dbReference type="InterPro" id="IPR031316">
    <property type="entry name" value="FlgM_C"/>
</dbReference>
<evidence type="ECO:0000256" key="6">
    <source>
        <dbReference type="ARBA" id="ARBA00023163"/>
    </source>
</evidence>
<keyword evidence="9" id="KW-1185">Reference proteome</keyword>
<dbReference type="RefSeq" id="WP_209703075.1">
    <property type="nucleotide sequence ID" value="NZ_JAGGLM010000022.1"/>
</dbReference>
<dbReference type="NCBIfam" id="TIGR03824">
    <property type="entry name" value="FlgM_jcvi"/>
    <property type="match status" value="1"/>
</dbReference>
<name>A0ABS4KWD0_9CLOT</name>
<dbReference type="Pfam" id="PF04316">
    <property type="entry name" value="FlgM"/>
    <property type="match status" value="1"/>
</dbReference>
<comment type="similarity">
    <text evidence="1">Belongs to the FlgM family.</text>
</comment>
<evidence type="ECO:0000256" key="4">
    <source>
        <dbReference type="ARBA" id="ARBA00022795"/>
    </source>
</evidence>
<keyword evidence="8" id="KW-0966">Cell projection</keyword>
<dbReference type="InterPro" id="IPR035890">
    <property type="entry name" value="Anti-sigma-28_factor_FlgM_sf"/>
</dbReference>
<evidence type="ECO:0000313" key="9">
    <source>
        <dbReference type="Proteomes" id="UP001519307"/>
    </source>
</evidence>
<keyword evidence="8" id="KW-0282">Flagellum</keyword>
<dbReference type="InterPro" id="IPR007412">
    <property type="entry name" value="FlgM"/>
</dbReference>
<protein>
    <recommendedName>
        <fullName evidence="2">Negative regulator of flagellin synthesis</fullName>
    </recommendedName>
</protein>
<accession>A0ABS4KWD0</accession>
<evidence type="ECO:0000259" key="7">
    <source>
        <dbReference type="Pfam" id="PF04316"/>
    </source>
</evidence>